<dbReference type="PRINTS" id="PR00162">
    <property type="entry name" value="RIESKE"/>
</dbReference>
<dbReference type="PANTHER" id="PTHR13847">
    <property type="entry name" value="SARCOSINE DEHYDROGENASE-RELATED"/>
    <property type="match status" value="1"/>
</dbReference>
<feature type="domain" description="Rieske" evidence="6">
    <location>
        <begin position="426"/>
        <end position="512"/>
    </location>
</feature>
<evidence type="ECO:0000256" key="3">
    <source>
        <dbReference type="ARBA" id="ARBA00023004"/>
    </source>
</evidence>
<dbReference type="GO" id="GO:0046872">
    <property type="term" value="F:metal ion binding"/>
    <property type="evidence" value="ECO:0007669"/>
    <property type="project" value="UniProtKB-KW"/>
</dbReference>
<dbReference type="Pfam" id="PF00355">
    <property type="entry name" value="Rieske"/>
    <property type="match status" value="1"/>
</dbReference>
<evidence type="ECO:0000313" key="7">
    <source>
        <dbReference type="EMBL" id="TYR97944.1"/>
    </source>
</evidence>
<dbReference type="Gene3D" id="3.30.9.10">
    <property type="entry name" value="D-Amino Acid Oxidase, subunit A, domain 2"/>
    <property type="match status" value="1"/>
</dbReference>
<dbReference type="Gene3D" id="2.102.10.10">
    <property type="entry name" value="Rieske [2Fe-2S] iron-sulphur domain"/>
    <property type="match status" value="1"/>
</dbReference>
<keyword evidence="3" id="KW-0408">Iron</keyword>
<dbReference type="InterPro" id="IPR005805">
    <property type="entry name" value="Rieske_Fe-S_prot_C"/>
</dbReference>
<dbReference type="EMBL" id="VTEG01000015">
    <property type="protein sequence ID" value="TYR97944.1"/>
    <property type="molecule type" value="Genomic_DNA"/>
</dbReference>
<dbReference type="GO" id="GO:0016705">
    <property type="term" value="F:oxidoreductase activity, acting on paired donors, with incorporation or reduction of molecular oxygen"/>
    <property type="evidence" value="ECO:0007669"/>
    <property type="project" value="UniProtKB-ARBA"/>
</dbReference>
<dbReference type="FunFam" id="2.102.10.10:FF:000014">
    <property type="entry name" value="Oxidoreductase, FAD dependent"/>
    <property type="match status" value="1"/>
</dbReference>
<dbReference type="GO" id="GO:0051537">
    <property type="term" value="F:2 iron, 2 sulfur cluster binding"/>
    <property type="evidence" value="ECO:0007669"/>
    <property type="project" value="UniProtKB-KW"/>
</dbReference>
<comment type="caution">
    <text evidence="7">The sequence shown here is derived from an EMBL/GenBank/DDBJ whole genome shotgun (WGS) entry which is preliminary data.</text>
</comment>
<keyword evidence="5" id="KW-1015">Disulfide bond</keyword>
<dbReference type="GO" id="GO:0016020">
    <property type="term" value="C:membrane"/>
    <property type="evidence" value="ECO:0007669"/>
    <property type="project" value="InterPro"/>
</dbReference>
<dbReference type="Gene3D" id="3.50.50.60">
    <property type="entry name" value="FAD/NAD(P)-binding domain"/>
    <property type="match status" value="1"/>
</dbReference>
<reference evidence="7 8" key="1">
    <citation type="submission" date="2019-08" db="EMBL/GenBank/DDBJ databases">
        <title>Bacillus genomes from the desert of Cuatro Cienegas, Coahuila.</title>
        <authorList>
            <person name="Olmedo-Alvarez G."/>
        </authorList>
    </citation>
    <scope>NUCLEOTIDE SEQUENCE [LARGE SCALE GENOMIC DNA]</scope>
    <source>
        <strain evidence="7 8">CH128b_4D</strain>
    </source>
</reference>
<dbReference type="GO" id="GO:0005737">
    <property type="term" value="C:cytoplasm"/>
    <property type="evidence" value="ECO:0007669"/>
    <property type="project" value="TreeGrafter"/>
</dbReference>
<dbReference type="SUPFAM" id="SSF51971">
    <property type="entry name" value="Nucleotide-binding domain"/>
    <property type="match status" value="1"/>
</dbReference>
<dbReference type="CDD" id="cd03477">
    <property type="entry name" value="Rieske_YhfW_C"/>
    <property type="match status" value="1"/>
</dbReference>
<keyword evidence="2" id="KW-0479">Metal-binding</keyword>
<dbReference type="InterPro" id="IPR036188">
    <property type="entry name" value="FAD/NAD-bd_sf"/>
</dbReference>
<evidence type="ECO:0000256" key="5">
    <source>
        <dbReference type="ARBA" id="ARBA00023157"/>
    </source>
</evidence>
<organism evidence="7 8">
    <name type="scientific">Rossellomorea vietnamensis</name>
    <dbReference type="NCBI Taxonomy" id="218284"/>
    <lineage>
        <taxon>Bacteria</taxon>
        <taxon>Bacillati</taxon>
        <taxon>Bacillota</taxon>
        <taxon>Bacilli</taxon>
        <taxon>Bacillales</taxon>
        <taxon>Bacillaceae</taxon>
        <taxon>Rossellomorea</taxon>
    </lineage>
</organism>
<proteinExistence type="predicted"/>
<accession>A0A5D4M7Q1</accession>
<evidence type="ECO:0000259" key="6">
    <source>
        <dbReference type="PROSITE" id="PS51296"/>
    </source>
</evidence>
<dbReference type="GO" id="GO:0004497">
    <property type="term" value="F:monooxygenase activity"/>
    <property type="evidence" value="ECO:0007669"/>
    <property type="project" value="UniProtKB-ARBA"/>
</dbReference>
<evidence type="ECO:0000313" key="8">
    <source>
        <dbReference type="Proteomes" id="UP000325182"/>
    </source>
</evidence>
<dbReference type="PANTHER" id="PTHR13847:SF274">
    <property type="entry name" value="RIESKE 2FE-2S IRON-SULFUR PROTEIN YHFW-RELATED"/>
    <property type="match status" value="1"/>
</dbReference>
<keyword evidence="1" id="KW-0001">2Fe-2S</keyword>
<evidence type="ECO:0000256" key="2">
    <source>
        <dbReference type="ARBA" id="ARBA00022723"/>
    </source>
</evidence>
<dbReference type="AlphaFoldDB" id="A0A5D4M7Q1"/>
<sequence length="512" mass="56966">MNEQMIPKESSSYWRKAAEERGLPFDRLENENLQVDVTIVGAGITGIISAFLLAQEGKKVALIESGKVINGTTGYTTAKISTQHGLMYDDLIKHHGEEKAALYYQANDEAMKFLQSLTEELGISCEFTTQPSYVYAQTDKGSEQIEKEAKAYEKLNIPGEMTTETELPFKVKNALKLNGQAQFHPVKFLLPLLSEIKAKGGLIFEHSRVTKVSGDSPVEVLTEDGGKITSEKVIVSTHFPINDFKGLYFSRLDIERSYTLAAKTDSRIPDGMYLSADQPKRSLRYTTDSNGDRMILFGGDSHKTGQGGDTIEHYENLRDFAVKHFAAKEFPYRWSAQDLTTLDKVPYIGPVTLHERNTLVATGYAKWGMTNGTAAALLLTDLVLERENRFEELFSPSRFNANPVVKNFIKENADVAKEFVKGKLDKHDRRLEELENGEGGVVTLDGKRAGAYRNDQGEVTVVDTTCTHMGCELGWNNAEKSWDCPCHGSRFSACGDVIEGPAVKPLKKIYDS</sequence>
<dbReference type="Pfam" id="PF01266">
    <property type="entry name" value="DAO"/>
    <property type="match status" value="1"/>
</dbReference>
<name>A0A5D4M7Q1_9BACI</name>
<dbReference type="Proteomes" id="UP000325182">
    <property type="component" value="Unassembled WGS sequence"/>
</dbReference>
<keyword evidence="4" id="KW-0411">Iron-sulfur</keyword>
<gene>
    <name evidence="7" type="ORF">FZC84_17245</name>
</gene>
<dbReference type="RefSeq" id="WP_148954658.1">
    <property type="nucleotide sequence ID" value="NZ_VTEG01000015.1"/>
</dbReference>
<evidence type="ECO:0000256" key="4">
    <source>
        <dbReference type="ARBA" id="ARBA00023014"/>
    </source>
</evidence>
<dbReference type="InterPro" id="IPR036922">
    <property type="entry name" value="Rieske_2Fe-2S_sf"/>
</dbReference>
<dbReference type="InterPro" id="IPR006076">
    <property type="entry name" value="FAD-dep_OxRdtase"/>
</dbReference>
<dbReference type="InterPro" id="IPR017941">
    <property type="entry name" value="Rieske_2Fe-2S"/>
</dbReference>
<dbReference type="PROSITE" id="PS51296">
    <property type="entry name" value="RIESKE"/>
    <property type="match status" value="1"/>
</dbReference>
<protein>
    <submittedName>
        <fullName evidence="7">FAD-dependent oxidoreductase</fullName>
    </submittedName>
</protein>
<dbReference type="InterPro" id="IPR038010">
    <property type="entry name" value="YhfW_C"/>
</dbReference>
<dbReference type="SUPFAM" id="SSF50022">
    <property type="entry name" value="ISP domain"/>
    <property type="match status" value="1"/>
</dbReference>
<evidence type="ECO:0000256" key="1">
    <source>
        <dbReference type="ARBA" id="ARBA00022714"/>
    </source>
</evidence>